<name>A0ABP9S153_9GAMM</name>
<comment type="caution">
    <text evidence="1">The sequence shown here is derived from an EMBL/GenBank/DDBJ whole genome shotgun (WGS) entry which is preliminary data.</text>
</comment>
<organism evidence="1 2">
    <name type="scientific">Ferrimonas gelatinilytica</name>
    <dbReference type="NCBI Taxonomy" id="1255257"/>
    <lineage>
        <taxon>Bacteria</taxon>
        <taxon>Pseudomonadati</taxon>
        <taxon>Pseudomonadota</taxon>
        <taxon>Gammaproteobacteria</taxon>
        <taxon>Alteromonadales</taxon>
        <taxon>Ferrimonadaceae</taxon>
        <taxon>Ferrimonas</taxon>
    </lineage>
</organism>
<sequence>MDPETRKQIEWILMPPLMEVLPHQFENGARFKGFRALCDYCGGEIRLPQVHGGIVSLSHNRCVVNARARCPECAMHCEYHYLLDAEGEMSARRLAGPDDHLAQ</sequence>
<proteinExistence type="predicted"/>
<accession>A0ABP9S153</accession>
<keyword evidence="2" id="KW-1185">Reference proteome</keyword>
<protein>
    <submittedName>
        <fullName evidence="1">Uncharacterized protein</fullName>
    </submittedName>
</protein>
<dbReference type="Proteomes" id="UP001501600">
    <property type="component" value="Unassembled WGS sequence"/>
</dbReference>
<evidence type="ECO:0000313" key="1">
    <source>
        <dbReference type="EMBL" id="GAA5189746.1"/>
    </source>
</evidence>
<dbReference type="EMBL" id="BAABLF010000006">
    <property type="protein sequence ID" value="GAA5189746.1"/>
    <property type="molecule type" value="Genomic_DNA"/>
</dbReference>
<gene>
    <name evidence="1" type="ORF">GCM10025772_12900</name>
</gene>
<evidence type="ECO:0000313" key="2">
    <source>
        <dbReference type="Proteomes" id="UP001501600"/>
    </source>
</evidence>
<reference evidence="2" key="1">
    <citation type="journal article" date="2019" name="Int. J. Syst. Evol. Microbiol.">
        <title>The Global Catalogue of Microorganisms (GCM) 10K type strain sequencing project: providing services to taxonomists for standard genome sequencing and annotation.</title>
        <authorList>
            <consortium name="The Broad Institute Genomics Platform"/>
            <consortium name="The Broad Institute Genome Sequencing Center for Infectious Disease"/>
            <person name="Wu L."/>
            <person name="Ma J."/>
        </authorList>
    </citation>
    <scope>NUCLEOTIDE SEQUENCE [LARGE SCALE GENOMIC DNA]</scope>
    <source>
        <strain evidence="2">JCM 18720</strain>
    </source>
</reference>